<dbReference type="EMBL" id="BOMH01000027">
    <property type="protein sequence ID" value="GID65659.1"/>
    <property type="molecule type" value="Genomic_DNA"/>
</dbReference>
<keyword evidence="1" id="KW-0472">Membrane</keyword>
<dbReference type="RefSeq" id="WP_203741876.1">
    <property type="nucleotide sequence ID" value="NZ_BAAAUC010000003.1"/>
</dbReference>
<keyword evidence="1" id="KW-1133">Transmembrane helix</keyword>
<protein>
    <submittedName>
        <fullName evidence="2">Uncharacterized protein</fullName>
    </submittedName>
</protein>
<dbReference type="Proteomes" id="UP000619479">
    <property type="component" value="Unassembled WGS sequence"/>
</dbReference>
<keyword evidence="1" id="KW-0812">Transmembrane</keyword>
<feature type="transmembrane region" description="Helical" evidence="1">
    <location>
        <begin position="28"/>
        <end position="50"/>
    </location>
</feature>
<name>A0A919M7Q2_9ACTN</name>
<accession>A0A919M7Q2</accession>
<evidence type="ECO:0000313" key="2">
    <source>
        <dbReference type="EMBL" id="GID65659.1"/>
    </source>
</evidence>
<proteinExistence type="predicted"/>
<organism evidence="2 3">
    <name type="scientific">Actinoplanes cyaneus</name>
    <dbReference type="NCBI Taxonomy" id="52696"/>
    <lineage>
        <taxon>Bacteria</taxon>
        <taxon>Bacillati</taxon>
        <taxon>Actinomycetota</taxon>
        <taxon>Actinomycetes</taxon>
        <taxon>Micromonosporales</taxon>
        <taxon>Micromonosporaceae</taxon>
        <taxon>Actinoplanes</taxon>
    </lineage>
</organism>
<evidence type="ECO:0000256" key="1">
    <source>
        <dbReference type="SAM" id="Phobius"/>
    </source>
</evidence>
<gene>
    <name evidence="2" type="ORF">Acy02nite_35400</name>
</gene>
<comment type="caution">
    <text evidence="2">The sequence shown here is derived from an EMBL/GenBank/DDBJ whole genome shotgun (WGS) entry which is preliminary data.</text>
</comment>
<dbReference type="AlphaFoldDB" id="A0A919M7Q2"/>
<reference evidence="2" key="1">
    <citation type="submission" date="2021-01" db="EMBL/GenBank/DDBJ databases">
        <title>Whole genome shotgun sequence of Actinoplanes cyaneus NBRC 14990.</title>
        <authorList>
            <person name="Komaki H."/>
            <person name="Tamura T."/>
        </authorList>
    </citation>
    <scope>NUCLEOTIDE SEQUENCE</scope>
    <source>
        <strain evidence="2">NBRC 14990</strain>
    </source>
</reference>
<keyword evidence="3" id="KW-1185">Reference proteome</keyword>
<sequence>MFDFDYESDVQIHSEPRWGRIGTLSGTFFAMVGATLAVLTVPSVALVWAVRVIGG</sequence>
<evidence type="ECO:0000313" key="3">
    <source>
        <dbReference type="Proteomes" id="UP000619479"/>
    </source>
</evidence>